<dbReference type="PIRSF" id="PIRSF000654">
    <property type="entry name" value="Integrin-linked_kinase"/>
    <property type="match status" value="1"/>
</dbReference>
<dbReference type="PANTHER" id="PTHR24361">
    <property type="entry name" value="MITOGEN-ACTIVATED KINASE KINASE KINASE"/>
    <property type="match status" value="1"/>
</dbReference>
<dbReference type="eggNOG" id="COG0515">
    <property type="taxonomic scope" value="Bacteria"/>
</dbReference>
<dbReference type="GO" id="GO:0005737">
    <property type="term" value="C:cytoplasm"/>
    <property type="evidence" value="ECO:0007669"/>
    <property type="project" value="TreeGrafter"/>
</dbReference>
<dbReference type="GO" id="GO:0005524">
    <property type="term" value="F:ATP binding"/>
    <property type="evidence" value="ECO:0007669"/>
    <property type="project" value="InterPro"/>
</dbReference>
<dbReference type="RefSeq" id="WP_013564063.1">
    <property type="nucleotide sequence ID" value="NC_014962.1"/>
</dbReference>
<dbReference type="OrthoDB" id="6111975at2"/>
<evidence type="ECO:0000259" key="1">
    <source>
        <dbReference type="PROSITE" id="PS50011"/>
    </source>
</evidence>
<evidence type="ECO:0000313" key="3">
    <source>
        <dbReference type="Proteomes" id="UP000008631"/>
    </source>
</evidence>
<dbReference type="InParanoid" id="E8R5M5"/>
<dbReference type="InterPro" id="IPR053235">
    <property type="entry name" value="Ser_Thr_kinase"/>
</dbReference>
<dbReference type="Gene3D" id="1.10.510.10">
    <property type="entry name" value="Transferase(Phosphotransferase) domain 1"/>
    <property type="match status" value="1"/>
</dbReference>
<organism evidence="2 3">
    <name type="scientific">Isosphaera pallida (strain ATCC 43644 / DSM 9630 / IS1B)</name>
    <dbReference type="NCBI Taxonomy" id="575540"/>
    <lineage>
        <taxon>Bacteria</taxon>
        <taxon>Pseudomonadati</taxon>
        <taxon>Planctomycetota</taxon>
        <taxon>Planctomycetia</taxon>
        <taxon>Isosphaerales</taxon>
        <taxon>Isosphaeraceae</taxon>
        <taxon>Isosphaera</taxon>
    </lineage>
</organism>
<dbReference type="STRING" id="575540.Isop_1188"/>
<evidence type="ECO:0000313" key="2">
    <source>
        <dbReference type="EMBL" id="ADV61774.1"/>
    </source>
</evidence>
<protein>
    <submittedName>
        <fullName evidence="2">Serine/threonine protein kinase</fullName>
    </submittedName>
</protein>
<dbReference type="Pfam" id="PF00069">
    <property type="entry name" value="Pkinase"/>
    <property type="match status" value="1"/>
</dbReference>
<dbReference type="CDD" id="cd14014">
    <property type="entry name" value="STKc_PknB_like"/>
    <property type="match status" value="1"/>
</dbReference>
<dbReference type="AlphaFoldDB" id="E8R5M5"/>
<dbReference type="GO" id="GO:0004674">
    <property type="term" value="F:protein serine/threonine kinase activity"/>
    <property type="evidence" value="ECO:0007669"/>
    <property type="project" value="UniProtKB-KW"/>
</dbReference>
<accession>E8R5M5</accession>
<dbReference type="PROSITE" id="PS50011">
    <property type="entry name" value="PROTEIN_KINASE_DOM"/>
    <property type="match status" value="1"/>
</dbReference>
<gene>
    <name evidence="2" type="ordered locus">Isop_1188</name>
</gene>
<proteinExistence type="predicted"/>
<dbReference type="KEGG" id="ipa:Isop_1188"/>
<dbReference type="HOGENOM" id="CLU_000288_63_44_0"/>
<keyword evidence="2" id="KW-0723">Serine/threonine-protein kinase</keyword>
<dbReference type="SUPFAM" id="SSF56112">
    <property type="entry name" value="Protein kinase-like (PK-like)"/>
    <property type="match status" value="1"/>
</dbReference>
<reference evidence="2 3" key="2">
    <citation type="journal article" date="2011" name="Stand. Genomic Sci.">
        <title>Complete genome sequence of Isosphaera pallida type strain (IS1B).</title>
        <authorList>
            <consortium name="US DOE Joint Genome Institute (JGI-PGF)"/>
            <person name="Goker M."/>
            <person name="Cleland D."/>
            <person name="Saunders E."/>
            <person name="Lapidus A."/>
            <person name="Nolan M."/>
            <person name="Lucas S."/>
            <person name="Hammon N."/>
            <person name="Deshpande S."/>
            <person name="Cheng J.F."/>
            <person name="Tapia R."/>
            <person name="Han C."/>
            <person name="Goodwin L."/>
            <person name="Pitluck S."/>
            <person name="Liolios K."/>
            <person name="Pagani I."/>
            <person name="Ivanova N."/>
            <person name="Mavromatis K."/>
            <person name="Pati A."/>
            <person name="Chen A."/>
            <person name="Palaniappan K."/>
            <person name="Land M."/>
            <person name="Hauser L."/>
            <person name="Chang Y.J."/>
            <person name="Jeffries C.D."/>
            <person name="Detter J.C."/>
            <person name="Beck B."/>
            <person name="Woyke T."/>
            <person name="Bristow J."/>
            <person name="Eisen J.A."/>
            <person name="Markowitz V."/>
            <person name="Hugenholtz P."/>
            <person name="Kyrpides N.C."/>
            <person name="Klenk H.P."/>
        </authorList>
    </citation>
    <scope>NUCLEOTIDE SEQUENCE [LARGE SCALE GENOMIC DNA]</scope>
    <source>
        <strain evidence="3">ATCC 43644 / DSM 9630 / IS1B</strain>
    </source>
</reference>
<keyword evidence="3" id="KW-1185">Reference proteome</keyword>
<dbReference type="SMART" id="SM00220">
    <property type="entry name" value="S_TKc"/>
    <property type="match status" value="1"/>
</dbReference>
<keyword evidence="2" id="KW-0418">Kinase</keyword>
<sequence length="294" mass="33676">MATSATTQDDEVIGGYKVVRMLQRGQSCDIMEVIKLDTGRRYAMKQLREAGAADPDERKQLAFEAKLGMELNHPNLIRVHEYVGKGEMPYFVMDYFPSNHLRQLIKFADKFNFTPSRIRRVMIQAARGLAYMHDKGWIHRDIKPENILVNKAGETKVIDYALARRPPSVLARLLRIRPPCQGTESYMSPEQILRLPPAVSADIYSYGVTCYEMVTGRQPFRANSRAELFEKHLRAKPASPIVHNPNITPEFADLVLSMLQKDPRKRPESMMAFLSRLRTIRIFKDDPDPATQEA</sequence>
<feature type="domain" description="Protein kinase" evidence="1">
    <location>
        <begin position="16"/>
        <end position="280"/>
    </location>
</feature>
<keyword evidence="2" id="KW-0808">Transferase</keyword>
<reference key="1">
    <citation type="submission" date="2010-11" db="EMBL/GenBank/DDBJ databases">
        <title>The complete sequence of chromosome of Isophaera pallida ATCC 43644.</title>
        <authorList>
            <consortium name="US DOE Joint Genome Institute (JGI-PGF)"/>
            <person name="Lucas S."/>
            <person name="Copeland A."/>
            <person name="Lapidus A."/>
            <person name="Bruce D."/>
            <person name="Goodwin L."/>
            <person name="Pitluck S."/>
            <person name="Kyrpides N."/>
            <person name="Mavromatis K."/>
            <person name="Pagani I."/>
            <person name="Ivanova N."/>
            <person name="Saunders E."/>
            <person name="Brettin T."/>
            <person name="Detter J.C."/>
            <person name="Han C."/>
            <person name="Tapia R."/>
            <person name="Land M."/>
            <person name="Hauser L."/>
            <person name="Markowitz V."/>
            <person name="Cheng J.-F."/>
            <person name="Hugenholtz P."/>
            <person name="Woyke T."/>
            <person name="Wu D."/>
            <person name="Eisen J.A."/>
        </authorList>
    </citation>
    <scope>NUCLEOTIDE SEQUENCE</scope>
    <source>
        <strain>ATCC 43644</strain>
    </source>
</reference>
<name>E8R5M5_ISOPI</name>
<dbReference type="Proteomes" id="UP000008631">
    <property type="component" value="Chromosome"/>
</dbReference>
<dbReference type="EMBL" id="CP002353">
    <property type="protein sequence ID" value="ADV61774.1"/>
    <property type="molecule type" value="Genomic_DNA"/>
</dbReference>
<dbReference type="InterPro" id="IPR000719">
    <property type="entry name" value="Prot_kinase_dom"/>
</dbReference>
<dbReference type="InterPro" id="IPR011009">
    <property type="entry name" value="Kinase-like_dom_sf"/>
</dbReference>